<proteinExistence type="inferred from homology"/>
<dbReference type="PhylomeDB" id="D7EIS2"/>
<organism evidence="10 11">
    <name type="scientific">Tribolium castaneum</name>
    <name type="common">Red flour beetle</name>
    <dbReference type="NCBI Taxonomy" id="7070"/>
    <lineage>
        <taxon>Eukaryota</taxon>
        <taxon>Metazoa</taxon>
        <taxon>Ecdysozoa</taxon>
        <taxon>Arthropoda</taxon>
        <taxon>Hexapoda</taxon>
        <taxon>Insecta</taxon>
        <taxon>Pterygota</taxon>
        <taxon>Neoptera</taxon>
        <taxon>Endopterygota</taxon>
        <taxon>Coleoptera</taxon>
        <taxon>Polyphaga</taxon>
        <taxon>Cucujiformia</taxon>
        <taxon>Tenebrionidae</taxon>
        <taxon>Tenebrionidae incertae sedis</taxon>
        <taxon>Tribolium</taxon>
    </lineage>
</organism>
<dbReference type="InterPro" id="IPR042529">
    <property type="entry name" value="IF_2B-like_C"/>
</dbReference>
<dbReference type="SUPFAM" id="SSF100950">
    <property type="entry name" value="NagB/RpiA/CoA transferase-like"/>
    <property type="match status" value="1"/>
</dbReference>
<dbReference type="OMA" id="SHSCAVA"/>
<dbReference type="FunCoup" id="D7EIS2">
    <property type="interactions" value="716"/>
</dbReference>
<dbReference type="InterPro" id="IPR000649">
    <property type="entry name" value="IF-2B-related"/>
</dbReference>
<evidence type="ECO:0000256" key="3">
    <source>
        <dbReference type="ARBA" id="ARBA00022490"/>
    </source>
</evidence>
<dbReference type="KEGG" id="tca:655975"/>
<dbReference type="GO" id="GO:0005851">
    <property type="term" value="C:eukaryotic translation initiation factor 2B complex"/>
    <property type="evidence" value="ECO:0000318"/>
    <property type="project" value="GO_Central"/>
</dbReference>
<dbReference type="STRING" id="7070.D7EIS2"/>
<dbReference type="InterPro" id="IPR037171">
    <property type="entry name" value="NagB/RpiA_transferase-like"/>
</dbReference>
<evidence type="ECO:0000256" key="7">
    <source>
        <dbReference type="ARBA" id="ARBA00044228"/>
    </source>
</evidence>
<evidence type="ECO:0000256" key="1">
    <source>
        <dbReference type="ARBA" id="ARBA00004514"/>
    </source>
</evidence>
<dbReference type="PANTHER" id="PTHR45859">
    <property type="entry name" value="TRANSLATION INITIATION FACTOR EIF-2B SUBUNIT BETA"/>
    <property type="match status" value="1"/>
</dbReference>
<reference evidence="10 11" key="1">
    <citation type="journal article" date="2008" name="Nature">
        <title>The genome of the model beetle and pest Tribolium castaneum.</title>
        <authorList>
            <consortium name="Tribolium Genome Sequencing Consortium"/>
            <person name="Richards S."/>
            <person name="Gibbs R.A."/>
            <person name="Weinstock G.M."/>
            <person name="Brown S.J."/>
            <person name="Denell R."/>
            <person name="Beeman R.W."/>
            <person name="Gibbs R."/>
            <person name="Beeman R.W."/>
            <person name="Brown S.J."/>
            <person name="Bucher G."/>
            <person name="Friedrich M."/>
            <person name="Grimmelikhuijzen C.J."/>
            <person name="Klingler M."/>
            <person name="Lorenzen M."/>
            <person name="Richards S."/>
            <person name="Roth S."/>
            <person name="Schroder R."/>
            <person name="Tautz D."/>
            <person name="Zdobnov E.M."/>
            <person name="Muzny D."/>
            <person name="Gibbs R.A."/>
            <person name="Weinstock G.M."/>
            <person name="Attaway T."/>
            <person name="Bell S."/>
            <person name="Buhay C.J."/>
            <person name="Chandrabose M.N."/>
            <person name="Chavez D."/>
            <person name="Clerk-Blankenburg K.P."/>
            <person name="Cree A."/>
            <person name="Dao M."/>
            <person name="Davis C."/>
            <person name="Chacko J."/>
            <person name="Dinh H."/>
            <person name="Dugan-Rocha S."/>
            <person name="Fowler G."/>
            <person name="Garner T.T."/>
            <person name="Garnes J."/>
            <person name="Gnirke A."/>
            <person name="Hawes A."/>
            <person name="Hernandez J."/>
            <person name="Hines S."/>
            <person name="Holder M."/>
            <person name="Hume J."/>
            <person name="Jhangiani S.N."/>
            <person name="Joshi V."/>
            <person name="Khan Z.M."/>
            <person name="Jackson L."/>
            <person name="Kovar C."/>
            <person name="Kowis A."/>
            <person name="Lee S."/>
            <person name="Lewis L.R."/>
            <person name="Margolis J."/>
            <person name="Morgan M."/>
            <person name="Nazareth L.V."/>
            <person name="Nguyen N."/>
            <person name="Okwuonu G."/>
            <person name="Parker D."/>
            <person name="Richards S."/>
            <person name="Ruiz S.J."/>
            <person name="Santibanez J."/>
            <person name="Savard J."/>
            <person name="Scherer S.E."/>
            <person name="Schneider B."/>
            <person name="Sodergren E."/>
            <person name="Tautz D."/>
            <person name="Vattahil S."/>
            <person name="Villasana D."/>
            <person name="White C.S."/>
            <person name="Wright R."/>
            <person name="Park Y."/>
            <person name="Beeman R.W."/>
            <person name="Lord J."/>
            <person name="Oppert B."/>
            <person name="Lorenzen M."/>
            <person name="Brown S."/>
            <person name="Wang L."/>
            <person name="Savard J."/>
            <person name="Tautz D."/>
            <person name="Richards S."/>
            <person name="Weinstock G."/>
            <person name="Gibbs R.A."/>
            <person name="Liu Y."/>
            <person name="Worley K."/>
            <person name="Weinstock G."/>
            <person name="Elsik C.G."/>
            <person name="Reese J.T."/>
            <person name="Elhaik E."/>
            <person name="Landan G."/>
            <person name="Graur D."/>
            <person name="Arensburger P."/>
            <person name="Atkinson P."/>
            <person name="Beeman R.W."/>
            <person name="Beidler J."/>
            <person name="Brown S.J."/>
            <person name="Demuth J.P."/>
            <person name="Drury D.W."/>
            <person name="Du Y.Z."/>
            <person name="Fujiwara H."/>
            <person name="Lorenzen M."/>
            <person name="Maselli V."/>
            <person name="Osanai M."/>
            <person name="Park Y."/>
            <person name="Robertson H.M."/>
            <person name="Tu Z."/>
            <person name="Wang J.J."/>
            <person name="Wang S."/>
            <person name="Richards S."/>
            <person name="Song H."/>
            <person name="Zhang L."/>
            <person name="Sodergren E."/>
            <person name="Werner D."/>
            <person name="Stanke M."/>
            <person name="Morgenstern B."/>
            <person name="Solovyev V."/>
            <person name="Kosarev P."/>
            <person name="Brown G."/>
            <person name="Chen H.C."/>
            <person name="Ermolaeva O."/>
            <person name="Hlavina W."/>
            <person name="Kapustin Y."/>
            <person name="Kiryutin B."/>
            <person name="Kitts P."/>
            <person name="Maglott D."/>
            <person name="Pruitt K."/>
            <person name="Sapojnikov V."/>
            <person name="Souvorov A."/>
            <person name="Mackey A.J."/>
            <person name="Waterhouse R.M."/>
            <person name="Wyder S."/>
            <person name="Zdobnov E.M."/>
            <person name="Zdobnov E.M."/>
            <person name="Wyder S."/>
            <person name="Kriventseva E.V."/>
            <person name="Kadowaki T."/>
            <person name="Bork P."/>
            <person name="Aranda M."/>
            <person name="Bao R."/>
            <person name="Beermann A."/>
            <person name="Berns N."/>
            <person name="Bolognesi R."/>
            <person name="Bonneton F."/>
            <person name="Bopp D."/>
            <person name="Brown S.J."/>
            <person name="Bucher G."/>
            <person name="Butts T."/>
            <person name="Chaumot A."/>
            <person name="Denell R.E."/>
            <person name="Ferrier D.E."/>
            <person name="Friedrich M."/>
            <person name="Gordon C.M."/>
            <person name="Jindra M."/>
            <person name="Klingler M."/>
            <person name="Lan Q."/>
            <person name="Lattorff H.M."/>
            <person name="Laudet V."/>
            <person name="von Levetsow C."/>
            <person name="Liu Z."/>
            <person name="Lutz R."/>
            <person name="Lynch J.A."/>
            <person name="da Fonseca R.N."/>
            <person name="Posnien N."/>
            <person name="Reuter R."/>
            <person name="Roth S."/>
            <person name="Savard J."/>
            <person name="Schinko J.B."/>
            <person name="Schmitt C."/>
            <person name="Schoppmeier M."/>
            <person name="Schroder R."/>
            <person name="Shippy T.D."/>
            <person name="Simonnet F."/>
            <person name="Marques-Souza H."/>
            <person name="Tautz D."/>
            <person name="Tomoyasu Y."/>
            <person name="Trauner J."/>
            <person name="Van der Zee M."/>
            <person name="Vervoort M."/>
            <person name="Wittkopp N."/>
            <person name="Wimmer E.A."/>
            <person name="Yang X."/>
            <person name="Jones A.K."/>
            <person name="Sattelle D.B."/>
            <person name="Ebert P.R."/>
            <person name="Nelson D."/>
            <person name="Scott J.G."/>
            <person name="Beeman R.W."/>
            <person name="Muthukrishnan S."/>
            <person name="Kramer K.J."/>
            <person name="Arakane Y."/>
            <person name="Beeman R.W."/>
            <person name="Zhu Q."/>
            <person name="Hogenkamp D."/>
            <person name="Dixit R."/>
            <person name="Oppert B."/>
            <person name="Jiang H."/>
            <person name="Zou Z."/>
            <person name="Marshall J."/>
            <person name="Elpidina E."/>
            <person name="Vinokurov K."/>
            <person name="Oppert C."/>
            <person name="Zou Z."/>
            <person name="Evans J."/>
            <person name="Lu Z."/>
            <person name="Zhao P."/>
            <person name="Sumathipala N."/>
            <person name="Altincicek B."/>
            <person name="Vilcinskas A."/>
            <person name="Williams M."/>
            <person name="Hultmark D."/>
            <person name="Hetru C."/>
            <person name="Jiang H."/>
            <person name="Grimmelikhuijzen C.J."/>
            <person name="Hauser F."/>
            <person name="Cazzamali G."/>
            <person name="Williamson M."/>
            <person name="Park Y."/>
            <person name="Li B."/>
            <person name="Tanaka Y."/>
            <person name="Predel R."/>
            <person name="Neupert S."/>
            <person name="Schachtner J."/>
            <person name="Verleyen P."/>
            <person name="Raible F."/>
            <person name="Bork P."/>
            <person name="Friedrich M."/>
            <person name="Walden K.K."/>
            <person name="Robertson H.M."/>
            <person name="Angeli S."/>
            <person name="Foret S."/>
            <person name="Bucher G."/>
            <person name="Schuetz S."/>
            <person name="Maleszka R."/>
            <person name="Wimmer E.A."/>
            <person name="Beeman R.W."/>
            <person name="Lorenzen M."/>
            <person name="Tomoyasu Y."/>
            <person name="Miller S.C."/>
            <person name="Grossmann D."/>
            <person name="Bucher G."/>
        </authorList>
    </citation>
    <scope>NUCLEOTIDE SEQUENCE [LARGE SCALE GENOMIC DNA]</scope>
    <source>
        <strain evidence="10 11">Georgia GA2</strain>
    </source>
</reference>
<dbReference type="eggNOG" id="KOG1465">
    <property type="taxonomic scope" value="Eukaryota"/>
</dbReference>
<evidence type="ECO:0000256" key="8">
    <source>
        <dbReference type="ARBA" id="ARBA00046432"/>
    </source>
</evidence>
<keyword evidence="5" id="KW-0648">Protein biosynthesis</keyword>
<reference evidence="10 11" key="2">
    <citation type="journal article" date="2010" name="Nucleic Acids Res.">
        <title>BeetleBase in 2010: revisions to provide comprehensive genomic information for Tribolium castaneum.</title>
        <authorList>
            <person name="Kim H.S."/>
            <person name="Murphy T."/>
            <person name="Xia J."/>
            <person name="Caragea D."/>
            <person name="Park Y."/>
            <person name="Beeman R.W."/>
            <person name="Lorenzen M.D."/>
            <person name="Butcher S."/>
            <person name="Manak J.R."/>
            <person name="Brown S.J."/>
        </authorList>
    </citation>
    <scope>NUCLEOTIDE SEQUENCE [LARGE SCALE GENOMIC DNA]</scope>
    <source>
        <strain evidence="10 11">Georgia GA2</strain>
    </source>
</reference>
<protein>
    <recommendedName>
        <fullName evidence="6">Translation initiation factor eIF2B subunit beta</fullName>
    </recommendedName>
    <alternativeName>
        <fullName evidence="7">eIF2B GDP-GTP exchange factor subunit beta</fullName>
    </alternativeName>
</protein>
<dbReference type="InterPro" id="IPR051855">
    <property type="entry name" value="eIF2B_beta_subunit"/>
</dbReference>
<evidence type="ECO:0000256" key="2">
    <source>
        <dbReference type="ARBA" id="ARBA00007251"/>
    </source>
</evidence>
<name>D7EIS2_TRICA</name>
<dbReference type="OrthoDB" id="269919at2759"/>
<dbReference type="GO" id="GO:0006413">
    <property type="term" value="P:translational initiation"/>
    <property type="evidence" value="ECO:0000318"/>
    <property type="project" value="GO_Central"/>
</dbReference>
<evidence type="ECO:0000313" key="10">
    <source>
        <dbReference type="EMBL" id="EFA12261.1"/>
    </source>
</evidence>
<dbReference type="FunFam" id="3.40.50.10470:FF:000009">
    <property type="entry name" value="Translation initiation factor eIF2B subunit"/>
    <property type="match status" value="1"/>
</dbReference>
<gene>
    <name evidence="10" type="primary">AUGUSTUS-3.0.2_16125</name>
    <name evidence="10" type="ORF">TcasGA2_TC016125</name>
</gene>
<evidence type="ECO:0000256" key="4">
    <source>
        <dbReference type="ARBA" id="ARBA00022540"/>
    </source>
</evidence>
<evidence type="ECO:0000313" key="11">
    <source>
        <dbReference type="Proteomes" id="UP000007266"/>
    </source>
</evidence>
<dbReference type="Proteomes" id="UP000007266">
    <property type="component" value="Unassembled WGS sequence"/>
</dbReference>
<accession>D7EIS2</accession>
<keyword evidence="11" id="KW-1185">Reference proteome</keyword>
<dbReference type="EMBL" id="KQ972823">
    <property type="protein sequence ID" value="EFA12261.1"/>
    <property type="molecule type" value="Genomic_DNA"/>
</dbReference>
<keyword evidence="4 10" id="KW-0396">Initiation factor</keyword>
<evidence type="ECO:0000256" key="9">
    <source>
        <dbReference type="RuleBase" id="RU003814"/>
    </source>
</evidence>
<dbReference type="Gene3D" id="3.40.50.10470">
    <property type="entry name" value="Translation initiation factor eif-2b, domain 2"/>
    <property type="match status" value="1"/>
</dbReference>
<comment type="subunit">
    <text evidence="8">Component of the translation initiation factor 2B (eIF2B) complex which is a heterodecamer of two sets of five different subunits: alpha, beta, gamma, delta and epsilon. Subunits alpha, beta and delta comprise a regulatory subcomplex and subunits epsilon and gamma comprise a catalytic subcomplex. Within the complex, the hexameric regulatory complex resides at the center, with the two heterodimeric catalytic subcomplexes bound on opposite sides.</text>
</comment>
<dbReference type="GO" id="GO:0003743">
    <property type="term" value="F:translation initiation factor activity"/>
    <property type="evidence" value="ECO:0000318"/>
    <property type="project" value="GO_Central"/>
</dbReference>
<dbReference type="InParanoid" id="D7EIS2"/>
<comment type="subcellular location">
    <subcellularLocation>
        <location evidence="1">Cytoplasm</location>
        <location evidence="1">Cytosol</location>
    </subcellularLocation>
</comment>
<dbReference type="Pfam" id="PF01008">
    <property type="entry name" value="IF-2B"/>
    <property type="match status" value="1"/>
</dbReference>
<dbReference type="GO" id="GO:0030234">
    <property type="term" value="F:enzyme regulator activity"/>
    <property type="evidence" value="ECO:0007669"/>
    <property type="project" value="UniProtKB-ARBA"/>
</dbReference>
<dbReference type="HOGENOM" id="CLU_016218_4_3_1"/>
<evidence type="ECO:0000256" key="6">
    <source>
        <dbReference type="ARBA" id="ARBA00044122"/>
    </source>
</evidence>
<comment type="similarity">
    <text evidence="2 9">Belongs to the eIF-2B alpha/beta/delta subunits family.</text>
</comment>
<evidence type="ECO:0000256" key="5">
    <source>
        <dbReference type="ARBA" id="ARBA00022917"/>
    </source>
</evidence>
<dbReference type="GO" id="GO:0005829">
    <property type="term" value="C:cytosol"/>
    <property type="evidence" value="ECO:0007669"/>
    <property type="project" value="UniProtKB-SubCell"/>
</dbReference>
<dbReference type="AlphaFoldDB" id="D7EIS2"/>
<sequence>MPENENLTDVIKLISDIRHGKVFNSYEIALRTEQLLEKLISEGQWNNARELMQQIKDKIRQVSQSLPLEATATNIMRHILKVIREEFDLGSEKKAEGQSLHQIVTGDQSDELDYSESHGNLRNRLLDHLTEYKVELETSTENIAAQALEHIHTNEIILTVGISNTVEKFLKHAAKQRKFQVIVVEAAPLYRGHKMAASLANSNIQTTVIPDSGVFAMMSRVNKVIIGTHSVMADGGLRAASGVHAIALAAKHYSVPVMVLSHMYKLTPTYVCSHEKDTFNMCASPANVIPYSTGPLLNKITVYNPIFDYVPPELVTLFISHQGGNAPSYVYRLLSELYHPDDYEL</sequence>
<dbReference type="PANTHER" id="PTHR45859:SF1">
    <property type="entry name" value="TRANSLATION INITIATION FACTOR EIF-2B SUBUNIT BETA"/>
    <property type="match status" value="1"/>
</dbReference>
<keyword evidence="3" id="KW-0963">Cytoplasm</keyword>